<dbReference type="CDD" id="cd18095">
    <property type="entry name" value="SpoU-like_rRNA-MTase"/>
    <property type="match status" value="1"/>
</dbReference>
<evidence type="ECO:0000256" key="3">
    <source>
        <dbReference type="ARBA" id="ARBA00022679"/>
    </source>
</evidence>
<name>A0A369Q883_9SPHN</name>
<dbReference type="AlphaFoldDB" id="A0A369Q883"/>
<sequence>MITPAAPGATAPHSIKRRQITGFSNPTVKFIRSLRDKKHRKREGKFLAEGLRLLTDALESGRVPETLIMAERREAHPLLAALESAVAAAGGEVIETSADILAKIIGKSNPQAVAGVFDQFDTSLAAFDREAAPIWLVAQALRDPGNLGTMLRTGDALGAGGLILLDDCADPFSVEAVRASMGAVFTQRLVQAQWDEFQPWLRGERGQLVAASLRDAVPYRGAPYTAPCFVMVGNESQGLPEAYEAACDLRVTMPMRGRADSLNAAVAAAVLGYEVLATFDSRK</sequence>
<dbReference type="InterPro" id="IPR029026">
    <property type="entry name" value="tRNA_m1G_MTases_N"/>
</dbReference>
<keyword evidence="6" id="KW-1185">Reference proteome</keyword>
<dbReference type="InterPro" id="IPR051259">
    <property type="entry name" value="rRNA_Methyltransferase"/>
</dbReference>
<feature type="domain" description="RNA 2-O ribose methyltransferase substrate binding" evidence="4">
    <location>
        <begin position="47"/>
        <end position="123"/>
    </location>
</feature>
<dbReference type="InterPro" id="IPR029028">
    <property type="entry name" value="Alpha/beta_knot_MTases"/>
</dbReference>
<proteinExistence type="inferred from homology"/>
<protein>
    <submittedName>
        <fullName evidence="5">Putative tRNA/rRNA methyltransferase YsgA</fullName>
    </submittedName>
</protein>
<accession>A0A369Q883</accession>
<evidence type="ECO:0000259" key="4">
    <source>
        <dbReference type="SMART" id="SM00967"/>
    </source>
</evidence>
<comment type="similarity">
    <text evidence="1">Belongs to the class IV-like SAM-binding methyltransferase superfamily. RNA methyltransferase TrmH family.</text>
</comment>
<dbReference type="GO" id="GO:0005737">
    <property type="term" value="C:cytoplasm"/>
    <property type="evidence" value="ECO:0007669"/>
    <property type="project" value="UniProtKB-ARBA"/>
</dbReference>
<comment type="caution">
    <text evidence="5">The sequence shown here is derived from an EMBL/GenBank/DDBJ whole genome shotgun (WGS) entry which is preliminary data.</text>
</comment>
<dbReference type="GO" id="GO:0032259">
    <property type="term" value="P:methylation"/>
    <property type="evidence" value="ECO:0007669"/>
    <property type="project" value="UniProtKB-KW"/>
</dbReference>
<keyword evidence="3 5" id="KW-0808">Transferase</keyword>
<dbReference type="Pfam" id="PF00588">
    <property type="entry name" value="SpoU_methylase"/>
    <property type="match status" value="1"/>
</dbReference>
<dbReference type="InterPro" id="IPR013123">
    <property type="entry name" value="SpoU_subst-bd"/>
</dbReference>
<organism evidence="5 6">
    <name type="scientific">Alteripontixanthobacter maritimus</name>
    <dbReference type="NCBI Taxonomy" id="2161824"/>
    <lineage>
        <taxon>Bacteria</taxon>
        <taxon>Pseudomonadati</taxon>
        <taxon>Pseudomonadota</taxon>
        <taxon>Alphaproteobacteria</taxon>
        <taxon>Sphingomonadales</taxon>
        <taxon>Erythrobacteraceae</taxon>
        <taxon>Alteripontixanthobacter</taxon>
    </lineage>
</organism>
<dbReference type="SUPFAM" id="SSF75217">
    <property type="entry name" value="alpha/beta knot"/>
    <property type="match status" value="1"/>
</dbReference>
<keyword evidence="2 5" id="KW-0489">Methyltransferase</keyword>
<dbReference type="InterPro" id="IPR053888">
    <property type="entry name" value="MRM3-like_sub_bind"/>
</dbReference>
<dbReference type="Pfam" id="PF22435">
    <property type="entry name" value="MRM3-like_sub_bind"/>
    <property type="match status" value="1"/>
</dbReference>
<evidence type="ECO:0000313" key="5">
    <source>
        <dbReference type="EMBL" id="RDC60570.1"/>
    </source>
</evidence>
<dbReference type="GO" id="GO:0008173">
    <property type="term" value="F:RNA methyltransferase activity"/>
    <property type="evidence" value="ECO:0007669"/>
    <property type="project" value="InterPro"/>
</dbReference>
<dbReference type="PANTHER" id="PTHR43191:SF2">
    <property type="entry name" value="RRNA METHYLTRANSFERASE 3, MITOCHONDRIAL"/>
    <property type="match status" value="1"/>
</dbReference>
<dbReference type="InterPro" id="IPR029064">
    <property type="entry name" value="Ribosomal_eL30-like_sf"/>
</dbReference>
<gene>
    <name evidence="5" type="ORF">HME9302_01781</name>
</gene>
<dbReference type="Proteomes" id="UP000253727">
    <property type="component" value="Unassembled WGS sequence"/>
</dbReference>
<dbReference type="Gene3D" id="3.40.1280.10">
    <property type="match status" value="1"/>
</dbReference>
<dbReference type="SMART" id="SM00967">
    <property type="entry name" value="SpoU_sub_bind"/>
    <property type="match status" value="1"/>
</dbReference>
<dbReference type="InterPro" id="IPR001537">
    <property type="entry name" value="SpoU_MeTrfase"/>
</dbReference>
<dbReference type="GO" id="GO:0006396">
    <property type="term" value="P:RNA processing"/>
    <property type="evidence" value="ECO:0007669"/>
    <property type="project" value="InterPro"/>
</dbReference>
<evidence type="ECO:0000313" key="6">
    <source>
        <dbReference type="Proteomes" id="UP000253727"/>
    </source>
</evidence>
<dbReference type="EMBL" id="QBKA01000002">
    <property type="protein sequence ID" value="RDC60570.1"/>
    <property type="molecule type" value="Genomic_DNA"/>
</dbReference>
<dbReference type="GO" id="GO:0003723">
    <property type="term" value="F:RNA binding"/>
    <property type="evidence" value="ECO:0007669"/>
    <property type="project" value="InterPro"/>
</dbReference>
<evidence type="ECO:0000256" key="2">
    <source>
        <dbReference type="ARBA" id="ARBA00022603"/>
    </source>
</evidence>
<dbReference type="SUPFAM" id="SSF55315">
    <property type="entry name" value="L30e-like"/>
    <property type="match status" value="1"/>
</dbReference>
<dbReference type="Gene3D" id="3.30.1330.30">
    <property type="match status" value="1"/>
</dbReference>
<reference evidence="5 6" key="1">
    <citation type="submission" date="2018-04" db="EMBL/GenBank/DDBJ databases">
        <title>Altererythrobacter sp. HME9302 genome sequencing and assembly.</title>
        <authorList>
            <person name="Kang H."/>
            <person name="Kim H."/>
            <person name="Joh K."/>
        </authorList>
    </citation>
    <scope>NUCLEOTIDE SEQUENCE [LARGE SCALE GENOMIC DNA]</scope>
    <source>
        <strain evidence="5 6">HME9302</strain>
    </source>
</reference>
<dbReference type="PANTHER" id="PTHR43191">
    <property type="entry name" value="RRNA METHYLTRANSFERASE 3"/>
    <property type="match status" value="1"/>
</dbReference>
<evidence type="ECO:0000256" key="1">
    <source>
        <dbReference type="ARBA" id="ARBA00007228"/>
    </source>
</evidence>